<organism evidence="1 2">
    <name type="scientific">Teratosphaeria nubilosa</name>
    <dbReference type="NCBI Taxonomy" id="161662"/>
    <lineage>
        <taxon>Eukaryota</taxon>
        <taxon>Fungi</taxon>
        <taxon>Dikarya</taxon>
        <taxon>Ascomycota</taxon>
        <taxon>Pezizomycotina</taxon>
        <taxon>Dothideomycetes</taxon>
        <taxon>Dothideomycetidae</taxon>
        <taxon>Mycosphaerellales</taxon>
        <taxon>Teratosphaeriaceae</taxon>
        <taxon>Teratosphaeria</taxon>
    </lineage>
</organism>
<keyword evidence="2" id="KW-1185">Reference proteome</keyword>
<evidence type="ECO:0000313" key="1">
    <source>
        <dbReference type="EMBL" id="KAF2769955.1"/>
    </source>
</evidence>
<dbReference type="EMBL" id="ML995829">
    <property type="protein sequence ID" value="KAF2769955.1"/>
    <property type="molecule type" value="Genomic_DNA"/>
</dbReference>
<gene>
    <name evidence="1" type="ORF">EJ03DRAFT_326859</name>
</gene>
<dbReference type="Proteomes" id="UP000799436">
    <property type="component" value="Unassembled WGS sequence"/>
</dbReference>
<accession>A0A6G1LAS9</accession>
<name>A0A6G1LAS9_9PEZI</name>
<sequence length="156" mass="18104">MHLTEIQNTTSSPRHSVNEPAYPLHVQWHRLLAFIDHFESSHQQVRIPIHRRIQKSSASTKRRLSPQMIWPSARSEADLQHPLHPQHSRQARTISSSIACRSSGHEFWCALRGPSRIHAPDQGVAQDEEARTIKEDSGLEARLHLGYWFDWKWTLV</sequence>
<proteinExistence type="predicted"/>
<evidence type="ECO:0000313" key="2">
    <source>
        <dbReference type="Proteomes" id="UP000799436"/>
    </source>
</evidence>
<protein>
    <submittedName>
        <fullName evidence="1">Uncharacterized protein</fullName>
    </submittedName>
</protein>
<dbReference type="AlphaFoldDB" id="A0A6G1LAS9"/>
<reference evidence="1" key="1">
    <citation type="journal article" date="2020" name="Stud. Mycol.">
        <title>101 Dothideomycetes genomes: a test case for predicting lifestyles and emergence of pathogens.</title>
        <authorList>
            <person name="Haridas S."/>
            <person name="Albert R."/>
            <person name="Binder M."/>
            <person name="Bloem J."/>
            <person name="Labutti K."/>
            <person name="Salamov A."/>
            <person name="Andreopoulos B."/>
            <person name="Baker S."/>
            <person name="Barry K."/>
            <person name="Bills G."/>
            <person name="Bluhm B."/>
            <person name="Cannon C."/>
            <person name="Castanera R."/>
            <person name="Culley D."/>
            <person name="Daum C."/>
            <person name="Ezra D."/>
            <person name="Gonzalez J."/>
            <person name="Henrissat B."/>
            <person name="Kuo A."/>
            <person name="Liang C."/>
            <person name="Lipzen A."/>
            <person name="Lutzoni F."/>
            <person name="Magnuson J."/>
            <person name="Mondo S."/>
            <person name="Nolan M."/>
            <person name="Ohm R."/>
            <person name="Pangilinan J."/>
            <person name="Park H.-J."/>
            <person name="Ramirez L."/>
            <person name="Alfaro M."/>
            <person name="Sun H."/>
            <person name="Tritt A."/>
            <person name="Yoshinaga Y."/>
            <person name="Zwiers L.-H."/>
            <person name="Turgeon B."/>
            <person name="Goodwin S."/>
            <person name="Spatafora J."/>
            <person name="Crous P."/>
            <person name="Grigoriev I."/>
        </authorList>
    </citation>
    <scope>NUCLEOTIDE SEQUENCE</scope>
    <source>
        <strain evidence="1">CBS 116005</strain>
    </source>
</reference>